<feature type="region of interest" description="Disordered" evidence="1">
    <location>
        <begin position="35"/>
        <end position="54"/>
    </location>
</feature>
<evidence type="ECO:0000313" key="2">
    <source>
        <dbReference type="EMBL" id="CAK8987784.1"/>
    </source>
</evidence>
<feature type="region of interest" description="Disordered" evidence="1">
    <location>
        <begin position="77"/>
        <end position="120"/>
    </location>
</feature>
<organism evidence="2 3">
    <name type="scientific">Durusdinium trenchii</name>
    <dbReference type="NCBI Taxonomy" id="1381693"/>
    <lineage>
        <taxon>Eukaryota</taxon>
        <taxon>Sar</taxon>
        <taxon>Alveolata</taxon>
        <taxon>Dinophyceae</taxon>
        <taxon>Suessiales</taxon>
        <taxon>Symbiodiniaceae</taxon>
        <taxon>Durusdinium</taxon>
    </lineage>
</organism>
<feature type="non-terminal residue" evidence="2">
    <location>
        <position position="1"/>
    </location>
</feature>
<protein>
    <submittedName>
        <fullName evidence="2">Uncharacterized protein</fullName>
    </submittedName>
</protein>
<name>A0ABP0HF45_9DINO</name>
<accession>A0ABP0HF45</accession>
<proteinExistence type="predicted"/>
<dbReference type="EMBL" id="CAXAMM010000515">
    <property type="protein sequence ID" value="CAK8987784.1"/>
    <property type="molecule type" value="Genomic_DNA"/>
</dbReference>
<evidence type="ECO:0000256" key="1">
    <source>
        <dbReference type="SAM" id="MobiDB-lite"/>
    </source>
</evidence>
<evidence type="ECO:0000313" key="3">
    <source>
        <dbReference type="Proteomes" id="UP001642464"/>
    </source>
</evidence>
<dbReference type="Proteomes" id="UP001642464">
    <property type="component" value="Unassembled WGS sequence"/>
</dbReference>
<gene>
    <name evidence="2" type="ORF">SCF082_LOCUS1120</name>
</gene>
<comment type="caution">
    <text evidence="2">The sequence shown here is derived from an EMBL/GenBank/DDBJ whole genome shotgun (WGS) entry which is preliminary data.</text>
</comment>
<sequence>ALFGAHDSGMQQGPLRLGLVGSEIPQPQFTTAISRSEPTFIGREGDRNDGDLMTDQHPLQLASQAVEQPHIAVGVVRGEAGDGNQPTGGTDVEGRNRPARSSRDWPPEGRRPDSLGTGGIVGAVQYPLIDRLVDPRSDEVIGLGDEPQLTDGPCRPVDIQEPARAIALLGSCSARDEAEDQEQPDTN</sequence>
<feature type="compositionally biased region" description="Basic and acidic residues" evidence="1">
    <location>
        <begin position="92"/>
        <end position="113"/>
    </location>
</feature>
<keyword evidence="3" id="KW-1185">Reference proteome</keyword>
<reference evidence="2 3" key="1">
    <citation type="submission" date="2024-02" db="EMBL/GenBank/DDBJ databases">
        <authorList>
            <person name="Chen Y."/>
            <person name="Shah S."/>
            <person name="Dougan E. K."/>
            <person name="Thang M."/>
            <person name="Chan C."/>
        </authorList>
    </citation>
    <scope>NUCLEOTIDE SEQUENCE [LARGE SCALE GENOMIC DNA]</scope>
</reference>